<dbReference type="EMBL" id="JANAVB010037220">
    <property type="protein sequence ID" value="KAJ6802518.1"/>
    <property type="molecule type" value="Genomic_DNA"/>
</dbReference>
<protein>
    <submittedName>
        <fullName evidence="1">Acyl-CoA-binding protein</fullName>
    </submittedName>
</protein>
<evidence type="ECO:0000313" key="1">
    <source>
        <dbReference type="EMBL" id="KAJ6802518.1"/>
    </source>
</evidence>
<accession>A0AAX6EEZ0</accession>
<keyword evidence="2" id="KW-1185">Reference proteome</keyword>
<dbReference type="AlphaFoldDB" id="A0AAX6EEZ0"/>
<gene>
    <name evidence="1" type="ORF">M6B38_192435</name>
</gene>
<reference evidence="1" key="2">
    <citation type="submission" date="2023-04" db="EMBL/GenBank/DDBJ databases">
        <authorList>
            <person name="Bruccoleri R.E."/>
            <person name="Oakeley E.J."/>
            <person name="Faust A.-M."/>
            <person name="Dessus-Babus S."/>
            <person name="Altorfer M."/>
            <person name="Burckhardt D."/>
            <person name="Oertli M."/>
            <person name="Naumann U."/>
            <person name="Petersen F."/>
            <person name="Wong J."/>
        </authorList>
    </citation>
    <scope>NUCLEOTIDE SEQUENCE</scope>
    <source>
        <strain evidence="1">GSM-AAB239-AS_SAM_17_03QT</strain>
        <tissue evidence="1">Leaf</tissue>
    </source>
</reference>
<evidence type="ECO:0000313" key="2">
    <source>
        <dbReference type="Proteomes" id="UP001140949"/>
    </source>
</evidence>
<sequence length="49" mass="5733">MYAIRVYVFTCTHNFIHAIPIPLFFIKLPYSELVSCPYQNLSTHLCDLV</sequence>
<proteinExistence type="predicted"/>
<organism evidence="1 2">
    <name type="scientific">Iris pallida</name>
    <name type="common">Sweet iris</name>
    <dbReference type="NCBI Taxonomy" id="29817"/>
    <lineage>
        <taxon>Eukaryota</taxon>
        <taxon>Viridiplantae</taxon>
        <taxon>Streptophyta</taxon>
        <taxon>Embryophyta</taxon>
        <taxon>Tracheophyta</taxon>
        <taxon>Spermatophyta</taxon>
        <taxon>Magnoliopsida</taxon>
        <taxon>Liliopsida</taxon>
        <taxon>Asparagales</taxon>
        <taxon>Iridaceae</taxon>
        <taxon>Iridoideae</taxon>
        <taxon>Irideae</taxon>
        <taxon>Iris</taxon>
    </lineage>
</organism>
<name>A0AAX6EEZ0_IRIPA</name>
<dbReference type="Proteomes" id="UP001140949">
    <property type="component" value="Unassembled WGS sequence"/>
</dbReference>
<comment type="caution">
    <text evidence="1">The sequence shown here is derived from an EMBL/GenBank/DDBJ whole genome shotgun (WGS) entry which is preliminary data.</text>
</comment>
<reference evidence="1" key="1">
    <citation type="journal article" date="2023" name="GigaByte">
        <title>Genome assembly of the bearded iris, Iris pallida Lam.</title>
        <authorList>
            <person name="Bruccoleri R.E."/>
            <person name="Oakeley E.J."/>
            <person name="Faust A.M.E."/>
            <person name="Altorfer M."/>
            <person name="Dessus-Babus S."/>
            <person name="Burckhardt D."/>
            <person name="Oertli M."/>
            <person name="Naumann U."/>
            <person name="Petersen F."/>
            <person name="Wong J."/>
        </authorList>
    </citation>
    <scope>NUCLEOTIDE SEQUENCE</scope>
    <source>
        <strain evidence="1">GSM-AAB239-AS_SAM_17_03QT</strain>
    </source>
</reference>